<reference evidence="1 2" key="1">
    <citation type="submission" date="2018-06" db="EMBL/GenBank/DDBJ databases">
        <title>Genomic Encyclopedia of Type Strains, Phase IV (KMG-IV): sequencing the most valuable type-strain genomes for metagenomic binning, comparative biology and taxonomic classification.</title>
        <authorList>
            <person name="Goeker M."/>
        </authorList>
    </citation>
    <scope>NUCLEOTIDE SEQUENCE [LARGE SCALE GENOMIC DNA]</scope>
    <source>
        <strain evidence="1 2">DSM 18048</strain>
    </source>
</reference>
<dbReference type="Proteomes" id="UP000248326">
    <property type="component" value="Unassembled WGS sequence"/>
</dbReference>
<gene>
    <name evidence="1" type="ORF">DES52_1191</name>
</gene>
<keyword evidence="2" id="KW-1185">Reference proteome</keyword>
<name>A0A318SH51_9DEIO</name>
<evidence type="ECO:0000313" key="1">
    <source>
        <dbReference type="EMBL" id="PYE49981.1"/>
    </source>
</evidence>
<comment type="caution">
    <text evidence="1">The sequence shown here is derived from an EMBL/GenBank/DDBJ whole genome shotgun (WGS) entry which is preliminary data.</text>
</comment>
<organism evidence="1 2">
    <name type="scientific">Deinococcus yavapaiensis KR-236</name>
    <dbReference type="NCBI Taxonomy" id="694435"/>
    <lineage>
        <taxon>Bacteria</taxon>
        <taxon>Thermotogati</taxon>
        <taxon>Deinococcota</taxon>
        <taxon>Deinococci</taxon>
        <taxon>Deinococcales</taxon>
        <taxon>Deinococcaceae</taxon>
        <taxon>Deinococcus</taxon>
    </lineage>
</organism>
<accession>A0A318SH51</accession>
<dbReference type="AlphaFoldDB" id="A0A318SH51"/>
<dbReference type="EMBL" id="QJSX01000019">
    <property type="protein sequence ID" value="PYE49981.1"/>
    <property type="molecule type" value="Genomic_DNA"/>
</dbReference>
<sequence length="95" mass="10690">MEGEIYPGSLRVLAHHWNLQVQQLPRADAQHKTGVEFARLFKGETYVRITPIDSVDVYEGYAEIVQYVPDVSMDLRGLDDLKLLERATSSGLQGS</sequence>
<proteinExistence type="predicted"/>
<protein>
    <submittedName>
        <fullName evidence="1">Uncharacterized protein</fullName>
    </submittedName>
</protein>
<evidence type="ECO:0000313" key="2">
    <source>
        <dbReference type="Proteomes" id="UP000248326"/>
    </source>
</evidence>